<dbReference type="NCBIfam" id="TIGR00928">
    <property type="entry name" value="purB"/>
    <property type="match status" value="1"/>
</dbReference>
<dbReference type="InterPro" id="IPR004769">
    <property type="entry name" value="Pur_lyase"/>
</dbReference>
<gene>
    <name evidence="5" type="primary">purB</name>
    <name evidence="5" type="ORF">OG327_16025</name>
</gene>
<protein>
    <recommendedName>
        <fullName evidence="2 3">Adenylosuccinate lyase</fullName>
        <shortName evidence="3">ASL</shortName>
        <ecNumber evidence="2 3">4.3.2.2</ecNumber>
    </recommendedName>
    <alternativeName>
        <fullName evidence="3">Adenylosuccinase</fullName>
    </alternativeName>
</protein>
<evidence type="ECO:0000313" key="5">
    <source>
        <dbReference type="EMBL" id="WTU74697.1"/>
    </source>
</evidence>
<dbReference type="PANTHER" id="PTHR43172">
    <property type="entry name" value="ADENYLOSUCCINATE LYASE"/>
    <property type="match status" value="1"/>
</dbReference>
<evidence type="ECO:0000256" key="2">
    <source>
        <dbReference type="NCBIfam" id="TIGR00928"/>
    </source>
</evidence>
<dbReference type="EMBL" id="CP108264">
    <property type="protein sequence ID" value="WTU74697.1"/>
    <property type="molecule type" value="Genomic_DNA"/>
</dbReference>
<comment type="pathway">
    <text evidence="3">Purine metabolism; IMP biosynthesis via de novo pathway; 5-amino-1-(5-phospho-D-ribosyl)imidazole-4-carboxamide from 5-amino-1-(5-phospho-D-ribosyl)imidazole-4-carboxylate: step 2/2.</text>
</comment>
<dbReference type="EC" id="4.3.2.2" evidence="2 3"/>
<dbReference type="PROSITE" id="PS00163">
    <property type="entry name" value="FUMARATE_LYASES"/>
    <property type="match status" value="1"/>
</dbReference>
<name>A0AAU2JPL2_9ACTN</name>
<dbReference type="SMART" id="SM00998">
    <property type="entry name" value="ADSL_C"/>
    <property type="match status" value="1"/>
</dbReference>
<dbReference type="Gene3D" id="1.20.200.10">
    <property type="entry name" value="Fumarase/aspartase (Central domain)"/>
    <property type="match status" value="1"/>
</dbReference>
<accession>A0AAU2JPL2</accession>
<feature type="domain" description="Adenylosuccinate lyase C-terminal" evidence="4">
    <location>
        <begin position="367"/>
        <end position="452"/>
    </location>
</feature>
<evidence type="ECO:0000259" key="4">
    <source>
        <dbReference type="SMART" id="SM00998"/>
    </source>
</evidence>
<comment type="pathway">
    <text evidence="3">Purine metabolism; AMP biosynthesis via de novo pathway; AMP from IMP: step 2/2.</text>
</comment>
<dbReference type="GO" id="GO:0070626">
    <property type="term" value="F:(S)-2-(5-amino-1-(5-phospho-D-ribosyl)imidazole-4-carboxamido) succinate lyase (fumarate-forming) activity"/>
    <property type="evidence" value="ECO:0007669"/>
    <property type="project" value="TreeGrafter"/>
</dbReference>
<dbReference type="InterPro" id="IPR022761">
    <property type="entry name" value="Fumarate_lyase_N"/>
</dbReference>
<dbReference type="InterPro" id="IPR008948">
    <property type="entry name" value="L-Aspartase-like"/>
</dbReference>
<sequence length="474" mass="52290">MNANIPDVLASRYASQDLVGLWSHEHKIVLERRLWLAVLSAQRELGIDVPAQAIADYEEVIDTIDLESIARREEVTRHDVKARIEEFNALAGHEHIHKGMTSRDLTENVEQLQIRDSLVLVRDRTVALLARLGRLAAQNSDQVMAARSHNVAAQTTTLGKRFATVAEEVLVAFRRLEELVGRYPMRGIKGPVGTAQDMLDLLGGDREKLARLEDGIASHLGFANRFTSVGQVYPRSLDYEVLSLLVQLAAGPSSLAKSIRLMAGDELVTEGFAEGQVGSSAMPHKMNSRSCERINGLMIVLRGFASMAAELSGDQWNEGDVSCSVVRRVMLPDAFFALDGMLETLLTVLDEFEVFPSMIEAELERYLPFLATTKMLMAAVRLGVGRETAHEVIKEHAVGSALEMRADGADNRLLERLAADERFPLDRAQLDELLVDRIGFTGSAADQVESLVAQIDEIAGRYPASVHYKPGRLL</sequence>
<keyword evidence="1 3" id="KW-0456">Lyase</keyword>
<dbReference type="GO" id="GO:0044208">
    <property type="term" value="P:'de novo' AMP biosynthetic process"/>
    <property type="evidence" value="ECO:0007669"/>
    <property type="project" value="TreeGrafter"/>
</dbReference>
<dbReference type="GO" id="GO:0004018">
    <property type="term" value="F:N6-(1,2-dicarboxyethyl)AMP AMP-lyase (fumarate-forming) activity"/>
    <property type="evidence" value="ECO:0007669"/>
    <property type="project" value="UniProtKB-UniRule"/>
</dbReference>
<dbReference type="InterPro" id="IPR019468">
    <property type="entry name" value="AdenyloSucc_lyase_C"/>
</dbReference>
<dbReference type="PANTHER" id="PTHR43172:SF1">
    <property type="entry name" value="ADENYLOSUCCINATE LYASE"/>
    <property type="match status" value="1"/>
</dbReference>
<dbReference type="GO" id="GO:0005829">
    <property type="term" value="C:cytosol"/>
    <property type="evidence" value="ECO:0007669"/>
    <property type="project" value="TreeGrafter"/>
</dbReference>
<evidence type="ECO:0000256" key="3">
    <source>
        <dbReference type="RuleBase" id="RU361172"/>
    </source>
</evidence>
<dbReference type="AlphaFoldDB" id="A0AAU2JPL2"/>
<dbReference type="SUPFAM" id="SSF48557">
    <property type="entry name" value="L-aspartase-like"/>
    <property type="match status" value="1"/>
</dbReference>
<dbReference type="InterPro" id="IPR020557">
    <property type="entry name" value="Fumarate_lyase_CS"/>
</dbReference>
<reference evidence="5" key="1">
    <citation type="submission" date="2022-10" db="EMBL/GenBank/DDBJ databases">
        <title>The complete genomes of actinobacterial strains from the NBC collection.</title>
        <authorList>
            <person name="Joergensen T.S."/>
            <person name="Alvarez Arevalo M."/>
            <person name="Sterndorff E.B."/>
            <person name="Faurdal D."/>
            <person name="Vuksanovic O."/>
            <person name="Mourched A.-S."/>
            <person name="Charusanti P."/>
            <person name="Shaw S."/>
            <person name="Blin K."/>
            <person name="Weber T."/>
        </authorList>
    </citation>
    <scope>NUCLEOTIDE SEQUENCE</scope>
    <source>
        <strain evidence="5">NBC_00049</strain>
    </source>
</reference>
<dbReference type="Pfam" id="PF00206">
    <property type="entry name" value="Lyase_1"/>
    <property type="match status" value="1"/>
</dbReference>
<evidence type="ECO:0000256" key="1">
    <source>
        <dbReference type="ARBA" id="ARBA00023239"/>
    </source>
</evidence>
<comment type="similarity">
    <text evidence="3">Belongs to the lyase 1 family. Adenylosuccinate lyase subfamily.</text>
</comment>
<dbReference type="InterPro" id="IPR000362">
    <property type="entry name" value="Fumarate_lyase_fam"/>
</dbReference>
<comment type="catalytic activity">
    <reaction evidence="3">
        <text>(2S)-2-[5-amino-1-(5-phospho-beta-D-ribosyl)imidazole-4-carboxamido]succinate = 5-amino-1-(5-phospho-beta-D-ribosyl)imidazole-4-carboxamide + fumarate</text>
        <dbReference type="Rhea" id="RHEA:23920"/>
        <dbReference type="ChEBI" id="CHEBI:29806"/>
        <dbReference type="ChEBI" id="CHEBI:58443"/>
        <dbReference type="ChEBI" id="CHEBI:58475"/>
        <dbReference type="EC" id="4.3.2.2"/>
    </reaction>
</comment>
<dbReference type="Gene3D" id="1.10.275.60">
    <property type="match status" value="1"/>
</dbReference>
<dbReference type="Gene3D" id="1.10.40.30">
    <property type="entry name" value="Fumarase/aspartase (C-terminal domain)"/>
    <property type="match status" value="1"/>
</dbReference>
<comment type="catalytic activity">
    <reaction evidence="3">
        <text>N(6)-(1,2-dicarboxyethyl)-AMP = fumarate + AMP</text>
        <dbReference type="Rhea" id="RHEA:16853"/>
        <dbReference type="ChEBI" id="CHEBI:29806"/>
        <dbReference type="ChEBI" id="CHEBI:57567"/>
        <dbReference type="ChEBI" id="CHEBI:456215"/>
        <dbReference type="EC" id="4.3.2.2"/>
    </reaction>
</comment>
<organism evidence="5">
    <name type="scientific">Streptomyces sp. NBC_00049</name>
    <dbReference type="NCBI Taxonomy" id="2903617"/>
    <lineage>
        <taxon>Bacteria</taxon>
        <taxon>Bacillati</taxon>
        <taxon>Actinomycetota</taxon>
        <taxon>Actinomycetes</taxon>
        <taxon>Kitasatosporales</taxon>
        <taxon>Streptomycetaceae</taxon>
        <taxon>Streptomyces</taxon>
    </lineage>
</organism>
<proteinExistence type="inferred from homology"/>
<dbReference type="Pfam" id="PF10397">
    <property type="entry name" value="ADSL_C"/>
    <property type="match status" value="1"/>
</dbReference>
<keyword evidence="3" id="KW-0658">Purine biosynthesis</keyword>
<dbReference type="PRINTS" id="PR00149">
    <property type="entry name" value="FUMRATELYASE"/>
</dbReference>